<dbReference type="InterPro" id="IPR018392">
    <property type="entry name" value="LysM"/>
</dbReference>
<dbReference type="Gene3D" id="3.10.350.10">
    <property type="entry name" value="LysM domain"/>
    <property type="match status" value="1"/>
</dbReference>
<evidence type="ECO:0000256" key="1">
    <source>
        <dbReference type="SAM" id="Coils"/>
    </source>
</evidence>
<evidence type="ECO:0000313" key="5">
    <source>
        <dbReference type="Proteomes" id="UP000000925"/>
    </source>
</evidence>
<dbReference type="KEGG" id="caa:Caka_1946"/>
<evidence type="ECO:0000259" key="3">
    <source>
        <dbReference type="PROSITE" id="PS51782"/>
    </source>
</evidence>
<evidence type="ECO:0000256" key="2">
    <source>
        <dbReference type="SAM" id="MobiDB-lite"/>
    </source>
</evidence>
<dbReference type="SMART" id="SM00257">
    <property type="entry name" value="LysM"/>
    <property type="match status" value="1"/>
</dbReference>
<dbReference type="Proteomes" id="UP000000925">
    <property type="component" value="Chromosome"/>
</dbReference>
<dbReference type="EMBL" id="CP001998">
    <property type="protein sequence ID" value="ADE54964.1"/>
    <property type="molecule type" value="Genomic_DNA"/>
</dbReference>
<dbReference type="STRING" id="583355.Caka_1946"/>
<name>D5EKQ7_CORAD</name>
<organism evidence="4 5">
    <name type="scientific">Coraliomargarita akajimensis (strain DSM 45221 / IAM 15411 / JCM 23193 / KCTC 12865 / 04OKA010-24)</name>
    <dbReference type="NCBI Taxonomy" id="583355"/>
    <lineage>
        <taxon>Bacteria</taxon>
        <taxon>Pseudomonadati</taxon>
        <taxon>Verrucomicrobiota</taxon>
        <taxon>Opitutia</taxon>
        <taxon>Puniceicoccales</taxon>
        <taxon>Coraliomargaritaceae</taxon>
        <taxon>Coraliomargarita</taxon>
    </lineage>
</organism>
<dbReference type="PANTHER" id="PTHR34700">
    <property type="entry name" value="POTASSIUM BINDING PROTEIN KBP"/>
    <property type="match status" value="1"/>
</dbReference>
<dbReference type="AlphaFoldDB" id="D5EKQ7"/>
<dbReference type="SUPFAM" id="SSF54106">
    <property type="entry name" value="LysM domain"/>
    <property type="match status" value="1"/>
</dbReference>
<protein>
    <submittedName>
        <fullName evidence="4">Peptidoglycan-binding lysin domain protein</fullName>
    </submittedName>
</protein>
<feature type="compositionally biased region" description="Low complexity" evidence="2">
    <location>
        <begin position="208"/>
        <end position="226"/>
    </location>
</feature>
<feature type="coiled-coil region" evidence="1">
    <location>
        <begin position="158"/>
        <end position="199"/>
    </location>
</feature>
<keyword evidence="1" id="KW-0175">Coiled coil</keyword>
<dbReference type="InterPro" id="IPR052196">
    <property type="entry name" value="Bact_Kbp"/>
</dbReference>
<evidence type="ECO:0000313" key="4">
    <source>
        <dbReference type="EMBL" id="ADE54964.1"/>
    </source>
</evidence>
<keyword evidence="5" id="KW-1185">Reference proteome</keyword>
<dbReference type="PROSITE" id="PS51782">
    <property type="entry name" value="LYSM"/>
    <property type="match status" value="1"/>
</dbReference>
<dbReference type="InterPro" id="IPR036779">
    <property type="entry name" value="LysM_dom_sf"/>
</dbReference>
<proteinExistence type="predicted"/>
<dbReference type="InterPro" id="IPR011990">
    <property type="entry name" value="TPR-like_helical_dom_sf"/>
</dbReference>
<dbReference type="RefSeq" id="WP_013043686.1">
    <property type="nucleotide sequence ID" value="NC_014008.1"/>
</dbReference>
<accession>D5EKQ7</accession>
<dbReference type="eggNOG" id="COG1652">
    <property type="taxonomic scope" value="Bacteria"/>
</dbReference>
<gene>
    <name evidence="4" type="ordered locus">Caka_1946</name>
</gene>
<dbReference type="CDD" id="cd00118">
    <property type="entry name" value="LysM"/>
    <property type="match status" value="1"/>
</dbReference>
<sequence length="286" mass="32357">MPCSWGLIVARTWLMVGAILQRLALMYRLHVILPILILSLWGLSACSPGKVEIVRETDEKQYQRGQHYKATGRIEEALDAFLGVIDSRRDAPESHLEAGYIFLREMKDPMRANYHFNRYIELKPQSERVPQVRQLIETAQKEFARQLPAQPYEGDLDRLDMMELLKSMRQENDSLKRDLMAAQKRVQQLEGLVGDARRTTVTTASPTAVAPPTVQSATSVQSTAAANQPSGADVPRSYRVQSGDSLSTISRKFYGTPSRWIDIYQANRDRLSSENALKVGQELRIP</sequence>
<dbReference type="OrthoDB" id="9816471at2"/>
<dbReference type="Pfam" id="PF01476">
    <property type="entry name" value="LysM"/>
    <property type="match status" value="1"/>
</dbReference>
<dbReference type="PANTHER" id="PTHR34700:SF4">
    <property type="entry name" value="PHAGE-LIKE ELEMENT PBSX PROTEIN XKDP"/>
    <property type="match status" value="1"/>
</dbReference>
<reference evidence="4 5" key="1">
    <citation type="journal article" date="2010" name="Stand. Genomic Sci.">
        <title>Complete genome sequence of Coraliomargarita akajimensis type strain (04OKA010-24).</title>
        <authorList>
            <person name="Mavromatis K."/>
            <person name="Abt B."/>
            <person name="Brambilla E."/>
            <person name="Lapidus A."/>
            <person name="Copeland A."/>
            <person name="Deshpande S."/>
            <person name="Nolan M."/>
            <person name="Lucas S."/>
            <person name="Tice H."/>
            <person name="Cheng J.F."/>
            <person name="Han C."/>
            <person name="Detter J.C."/>
            <person name="Woyke T."/>
            <person name="Goodwin L."/>
            <person name="Pitluck S."/>
            <person name="Held B."/>
            <person name="Brettin T."/>
            <person name="Tapia R."/>
            <person name="Ivanova N."/>
            <person name="Mikhailova N."/>
            <person name="Pati A."/>
            <person name="Liolios K."/>
            <person name="Chen A."/>
            <person name="Palaniappan K."/>
            <person name="Land M."/>
            <person name="Hauser L."/>
            <person name="Chang Y.J."/>
            <person name="Jeffries C.D."/>
            <person name="Rohde M."/>
            <person name="Goker M."/>
            <person name="Bristow J."/>
            <person name="Eisen J.A."/>
            <person name="Markowitz V."/>
            <person name="Hugenholtz P."/>
            <person name="Klenk H.P."/>
            <person name="Kyrpides N.C."/>
        </authorList>
    </citation>
    <scope>NUCLEOTIDE SEQUENCE [LARGE SCALE GENOMIC DNA]</scope>
    <source>
        <strain evidence="5">DSM 45221 / IAM 15411 / JCM 23193 / KCTC 12865</strain>
    </source>
</reference>
<feature type="domain" description="LysM" evidence="3">
    <location>
        <begin position="236"/>
        <end position="285"/>
    </location>
</feature>
<dbReference type="Gene3D" id="1.25.40.10">
    <property type="entry name" value="Tetratricopeptide repeat domain"/>
    <property type="match status" value="1"/>
</dbReference>
<feature type="region of interest" description="Disordered" evidence="2">
    <location>
        <begin position="208"/>
        <end position="239"/>
    </location>
</feature>
<dbReference type="HOGENOM" id="CLU_936719_0_0_0"/>
<dbReference type="SUPFAM" id="SSF48452">
    <property type="entry name" value="TPR-like"/>
    <property type="match status" value="1"/>
</dbReference>